<dbReference type="AlphaFoldDB" id="A0AB39I0B9"/>
<evidence type="ECO:0000256" key="2">
    <source>
        <dbReference type="SAM" id="SignalP"/>
    </source>
</evidence>
<reference evidence="3" key="1">
    <citation type="submission" date="2024-07" db="EMBL/GenBank/DDBJ databases">
        <title>Identification and characteristics of a novel species of coltsfoot's symbiotic bacteria.</title>
        <authorList>
            <person name="Juszczyk A."/>
            <person name="Jasielczuk I."/>
            <person name="Gurgul A."/>
            <person name="Rogala M."/>
            <person name="Kowalczyk A."/>
            <person name="Szmatola T."/>
            <person name="Kosecka-Strojek M."/>
            <person name="Arent Z."/>
            <person name="Latowski D."/>
        </authorList>
    </citation>
    <scope>NUCLEOTIDE SEQUENCE</scope>
    <source>
        <strain evidence="3">Hg7Tf</strain>
    </source>
</reference>
<keyword evidence="2" id="KW-0732">Signal</keyword>
<evidence type="ECO:0000313" key="3">
    <source>
        <dbReference type="EMBL" id="XDK37989.1"/>
    </source>
</evidence>
<sequence>MKMTFSALFFVAIALAPSAVMAKGGNPKNNGNYDIQNENITPLYVWEEGRLVKNPQYFIERRSTKEDNSVAARERDESTQYD</sequence>
<accession>A0AB39I0B9</accession>
<dbReference type="RefSeq" id="WP_143527696.1">
    <property type="nucleotide sequence ID" value="NZ_CP162607.1"/>
</dbReference>
<gene>
    <name evidence="3" type="ORF">AB4Y39_04740</name>
</gene>
<evidence type="ECO:0008006" key="4">
    <source>
        <dbReference type="Google" id="ProtNLM"/>
    </source>
</evidence>
<protein>
    <recommendedName>
        <fullName evidence="4">DUF2790 domain-containing protein</fullName>
    </recommendedName>
</protein>
<proteinExistence type="predicted"/>
<feature type="signal peptide" evidence="2">
    <location>
        <begin position="1"/>
        <end position="22"/>
    </location>
</feature>
<feature type="chain" id="PRO_5044215869" description="DUF2790 domain-containing protein" evidence="2">
    <location>
        <begin position="23"/>
        <end position="82"/>
    </location>
</feature>
<dbReference type="EMBL" id="CP162607">
    <property type="protein sequence ID" value="XDK37989.1"/>
    <property type="molecule type" value="Genomic_DNA"/>
</dbReference>
<feature type="region of interest" description="Disordered" evidence="1">
    <location>
        <begin position="63"/>
        <end position="82"/>
    </location>
</feature>
<evidence type="ECO:0000256" key="1">
    <source>
        <dbReference type="SAM" id="MobiDB-lite"/>
    </source>
</evidence>
<organism evidence="3">
    <name type="scientific">Pseudomonas sp. Hg7Tf</name>
    <dbReference type="NCBI Taxonomy" id="3236988"/>
    <lineage>
        <taxon>Bacteria</taxon>
        <taxon>Pseudomonadati</taxon>
        <taxon>Pseudomonadota</taxon>
        <taxon>Gammaproteobacteria</taxon>
        <taxon>Pseudomonadales</taxon>
        <taxon>Pseudomonadaceae</taxon>
        <taxon>Pseudomonas</taxon>
    </lineage>
</organism>
<name>A0AB39I0B9_9PSED</name>